<evidence type="ECO:0000313" key="3">
    <source>
        <dbReference type="Proteomes" id="UP000184212"/>
    </source>
</evidence>
<dbReference type="GO" id="GO:0004601">
    <property type="term" value="F:peroxidase activity"/>
    <property type="evidence" value="ECO:0007669"/>
    <property type="project" value="InterPro"/>
</dbReference>
<keyword evidence="3" id="KW-1185">Reference proteome</keyword>
<dbReference type="InterPro" id="IPR019904">
    <property type="entry name" value="Peroxiredoxin_OsmC"/>
</dbReference>
<gene>
    <name evidence="2" type="ORF">SAMN04488109_5279</name>
</gene>
<reference evidence="2 3" key="1">
    <citation type="submission" date="2016-11" db="EMBL/GenBank/DDBJ databases">
        <authorList>
            <person name="Jaros S."/>
            <person name="Januszkiewicz K."/>
            <person name="Wedrychowicz H."/>
        </authorList>
    </citation>
    <scope>NUCLEOTIDE SEQUENCE [LARGE SCALE GENOMIC DNA]</scope>
    <source>
        <strain evidence="2 3">DSM 24574</strain>
    </source>
</reference>
<dbReference type="InterPro" id="IPR036102">
    <property type="entry name" value="OsmC/Ohrsf"/>
</dbReference>
<dbReference type="OrthoDB" id="9807532at2"/>
<dbReference type="SUPFAM" id="SSF82784">
    <property type="entry name" value="OsmC-like"/>
    <property type="match status" value="1"/>
</dbReference>
<feature type="region of interest" description="Disordered" evidence="1">
    <location>
        <begin position="1"/>
        <end position="24"/>
    </location>
</feature>
<dbReference type="Proteomes" id="UP000184212">
    <property type="component" value="Unassembled WGS sequence"/>
</dbReference>
<evidence type="ECO:0000313" key="2">
    <source>
        <dbReference type="EMBL" id="SHH77078.1"/>
    </source>
</evidence>
<evidence type="ECO:0000256" key="1">
    <source>
        <dbReference type="SAM" id="MobiDB-lite"/>
    </source>
</evidence>
<dbReference type="EMBL" id="FQWQ01000004">
    <property type="protein sequence ID" value="SHH77078.1"/>
    <property type="molecule type" value="Genomic_DNA"/>
</dbReference>
<dbReference type="STRING" id="947013.SAMN04488109_5279"/>
<dbReference type="Pfam" id="PF02566">
    <property type="entry name" value="OsmC"/>
    <property type="match status" value="1"/>
</dbReference>
<dbReference type="InterPro" id="IPR052707">
    <property type="entry name" value="OsmC_Ohr_Peroxiredoxin"/>
</dbReference>
<name>A0A1M5VPG5_9BACT</name>
<sequence length="140" mass="14871">MKRTAKAHWNGNLKQGKGEISSQSTVLNQTPYSFKTRFESGVGTNPEELIAAAHAGCFTMALSATLERAGFLANDLNTEAILDVDMASLKITGIHLDLKASLIDGVSAEAFREIAESAKANCLVSRALSVPITLSVSYPS</sequence>
<organism evidence="2 3">
    <name type="scientific">Chryseolinea serpens</name>
    <dbReference type="NCBI Taxonomy" id="947013"/>
    <lineage>
        <taxon>Bacteria</taxon>
        <taxon>Pseudomonadati</taxon>
        <taxon>Bacteroidota</taxon>
        <taxon>Cytophagia</taxon>
        <taxon>Cytophagales</taxon>
        <taxon>Fulvivirgaceae</taxon>
        <taxon>Chryseolinea</taxon>
    </lineage>
</organism>
<dbReference type="AlphaFoldDB" id="A0A1M5VPG5"/>
<dbReference type="NCBIfam" id="TIGR03562">
    <property type="entry name" value="osmo_induc_OsmC"/>
    <property type="match status" value="1"/>
</dbReference>
<protein>
    <submittedName>
        <fullName evidence="2">Osmotically inducible protein OsmC</fullName>
    </submittedName>
</protein>
<dbReference type="PANTHER" id="PTHR42830">
    <property type="entry name" value="OSMOTICALLY INDUCIBLE FAMILY PROTEIN"/>
    <property type="match status" value="1"/>
</dbReference>
<dbReference type="GO" id="GO:0006979">
    <property type="term" value="P:response to oxidative stress"/>
    <property type="evidence" value="ECO:0007669"/>
    <property type="project" value="InterPro"/>
</dbReference>
<dbReference type="RefSeq" id="WP_073140582.1">
    <property type="nucleotide sequence ID" value="NZ_FQWQ01000004.1"/>
</dbReference>
<dbReference type="PANTHER" id="PTHR42830:SF1">
    <property type="entry name" value="OSMOTICALLY INDUCIBLE FAMILY PROTEIN"/>
    <property type="match status" value="1"/>
</dbReference>
<proteinExistence type="predicted"/>
<dbReference type="InterPro" id="IPR003718">
    <property type="entry name" value="OsmC/Ohr_fam"/>
</dbReference>
<accession>A0A1M5VPG5</accession>
<dbReference type="InterPro" id="IPR015946">
    <property type="entry name" value="KH_dom-like_a/b"/>
</dbReference>
<dbReference type="Gene3D" id="3.30.300.20">
    <property type="match status" value="1"/>
</dbReference>